<feature type="transmembrane region" description="Helical" evidence="1">
    <location>
        <begin position="12"/>
        <end position="28"/>
    </location>
</feature>
<dbReference type="EMBL" id="UINC01083674">
    <property type="protein sequence ID" value="SVC29607.1"/>
    <property type="molecule type" value="Genomic_DNA"/>
</dbReference>
<name>A0A382L3Q3_9ZZZZ</name>
<protein>
    <submittedName>
        <fullName evidence="2">Uncharacterized protein</fullName>
    </submittedName>
</protein>
<organism evidence="2">
    <name type="scientific">marine metagenome</name>
    <dbReference type="NCBI Taxonomy" id="408172"/>
    <lineage>
        <taxon>unclassified sequences</taxon>
        <taxon>metagenomes</taxon>
        <taxon>ecological metagenomes</taxon>
    </lineage>
</organism>
<dbReference type="AlphaFoldDB" id="A0A382L3Q3"/>
<keyword evidence="1" id="KW-1133">Transmembrane helix</keyword>
<keyword evidence="1" id="KW-0812">Transmembrane</keyword>
<proteinExistence type="predicted"/>
<feature type="non-terminal residue" evidence="2">
    <location>
        <position position="327"/>
    </location>
</feature>
<evidence type="ECO:0000256" key="1">
    <source>
        <dbReference type="SAM" id="Phobius"/>
    </source>
</evidence>
<keyword evidence="1" id="KW-0472">Membrane</keyword>
<sequence>MIKIWNFIKTNITIFLLISLSLVAIYVLEINAKIYINQRIQKYAEMQQEEVYRYFNNESFIEFKIKYKDRLSHLRGPGFARYKDDPPSNLLFSVVRPFSRSNNQNILIQGDSWAQAAQFSQKFLKRVSKKNHTGIIHSGVPSYSPSPMTIQLDILRDDFAIHPSIIIGIIDQTDIGDELYQYTYQQQDNTGRLKFLLPEGTTRSKRAQFIERKNNFNSSNFALVKFFNLGILHIKSRYLNRKIPESKLGAERLAPLVNGVDIPTTEHFFLRLNRYINTVFADSKMKYLILVTHPHRKHLVNNIVEKRFKGEVGTLVNQIVTGSIYKD</sequence>
<reference evidence="2" key="1">
    <citation type="submission" date="2018-05" db="EMBL/GenBank/DDBJ databases">
        <authorList>
            <person name="Lanie J.A."/>
            <person name="Ng W.-L."/>
            <person name="Kazmierczak K.M."/>
            <person name="Andrzejewski T.M."/>
            <person name="Davidsen T.M."/>
            <person name="Wayne K.J."/>
            <person name="Tettelin H."/>
            <person name="Glass J.I."/>
            <person name="Rusch D."/>
            <person name="Podicherti R."/>
            <person name="Tsui H.-C.T."/>
            <person name="Winkler M.E."/>
        </authorList>
    </citation>
    <scope>NUCLEOTIDE SEQUENCE</scope>
</reference>
<evidence type="ECO:0000313" key="2">
    <source>
        <dbReference type="EMBL" id="SVC29607.1"/>
    </source>
</evidence>
<gene>
    <name evidence="2" type="ORF">METZ01_LOCUS282461</name>
</gene>
<accession>A0A382L3Q3</accession>